<dbReference type="Pfam" id="PF01400">
    <property type="entry name" value="Astacin"/>
    <property type="match status" value="1"/>
</dbReference>
<dbReference type="Gene3D" id="2.60.120.290">
    <property type="entry name" value="Spermadhesin, CUB domain"/>
    <property type="match status" value="1"/>
</dbReference>
<dbReference type="InterPro" id="IPR035914">
    <property type="entry name" value="Sperma_CUB_dom_sf"/>
</dbReference>
<evidence type="ECO:0000256" key="10">
    <source>
        <dbReference type="PROSITE-ProRule" id="PRU00059"/>
    </source>
</evidence>
<organism evidence="16 17">
    <name type="scientific">Pleurodeles waltl</name>
    <name type="common">Iberian ribbed newt</name>
    <dbReference type="NCBI Taxonomy" id="8319"/>
    <lineage>
        <taxon>Eukaryota</taxon>
        <taxon>Metazoa</taxon>
        <taxon>Chordata</taxon>
        <taxon>Craniata</taxon>
        <taxon>Vertebrata</taxon>
        <taxon>Euteleostomi</taxon>
        <taxon>Amphibia</taxon>
        <taxon>Batrachia</taxon>
        <taxon>Caudata</taxon>
        <taxon>Salamandroidea</taxon>
        <taxon>Salamandridae</taxon>
        <taxon>Pleurodelinae</taxon>
        <taxon>Pleurodeles</taxon>
    </lineage>
</organism>
<feature type="domain" description="Peptidase M12A" evidence="15">
    <location>
        <begin position="72"/>
        <end position="271"/>
    </location>
</feature>
<keyword evidence="8" id="KW-1015">Disulfide bond</keyword>
<dbReference type="Proteomes" id="UP001066276">
    <property type="component" value="Chromosome 10"/>
</dbReference>
<keyword evidence="2 11" id="KW-0479">Metal-binding</keyword>
<reference evidence="16" key="1">
    <citation type="journal article" date="2022" name="bioRxiv">
        <title>Sequencing and chromosome-scale assembly of the giantPleurodeles waltlgenome.</title>
        <authorList>
            <person name="Brown T."/>
            <person name="Elewa A."/>
            <person name="Iarovenko S."/>
            <person name="Subramanian E."/>
            <person name="Araus A.J."/>
            <person name="Petzold A."/>
            <person name="Susuki M."/>
            <person name="Suzuki K.-i.T."/>
            <person name="Hayashi T."/>
            <person name="Toyoda A."/>
            <person name="Oliveira C."/>
            <person name="Osipova E."/>
            <person name="Leigh N.D."/>
            <person name="Simon A."/>
            <person name="Yun M.H."/>
        </authorList>
    </citation>
    <scope>NUCLEOTIDE SEQUENCE</scope>
    <source>
        <strain evidence="16">20211129_DDA</strain>
        <tissue evidence="16">Liver</tissue>
    </source>
</reference>
<evidence type="ECO:0000313" key="17">
    <source>
        <dbReference type="Proteomes" id="UP001066276"/>
    </source>
</evidence>
<keyword evidence="17" id="KW-1185">Reference proteome</keyword>
<dbReference type="GO" id="GO:0004222">
    <property type="term" value="F:metalloendopeptidase activity"/>
    <property type="evidence" value="ECO:0007669"/>
    <property type="project" value="UniProtKB-UniRule"/>
</dbReference>
<sequence>MGLLALCATGWALPALNPLLERNQRLKRDLEGGVSLKSTFDIIAEANKNVVQQPGKYFVEGFDIVRQTVKIAGMCSSDTCTWPKNPDGNVYIPYTQTKDYTRYHNIVFLTVFREFASATCIRFVPRTNETDYITFESGSGCWSPIGRTGNQQFVSIAKSSCMVTGVIAHELMHSLGFHHENVRKDRDNYVSVQWDNILSGHEYEFEMDDTNNIKYTPYDYGSIMHYGKKAYSKDGVSQTLIPVPDSSVNIGQTFAMSDVDIQKINLLYHCDRYLENPKSNLASSQSITSAKTTTTTTPTTTTPTTTGTPSTTMKTTTTTTAATTTTPTLATSTTVKAPTALMKIITSTPTTTTKTTETTTTKATTTPTTLGTTTTVSNDRACGGTLTAKSGEITTPYYPEQYPRSTQCTWIIRATKLVNITFVDFELESGMNCMFDFMKFDDLSEIPVYIPKSKYCGTVAPNTWVSFRSSVQIIFSSDRTVQMRGFKLRYTAE</sequence>
<keyword evidence="3" id="KW-0732">Signal</keyword>
<evidence type="ECO:0000256" key="12">
    <source>
        <dbReference type="RuleBase" id="RU361183"/>
    </source>
</evidence>
<dbReference type="PANTHER" id="PTHR10127">
    <property type="entry name" value="DISCOIDIN, CUB, EGF, LAMININ , AND ZINC METALLOPROTEASE DOMAIN CONTAINING"/>
    <property type="match status" value="1"/>
</dbReference>
<feature type="region of interest" description="Disordered" evidence="13">
    <location>
        <begin position="350"/>
        <end position="374"/>
    </location>
</feature>
<name>A0AAV7M0C3_PLEWA</name>
<dbReference type="PROSITE" id="PS51864">
    <property type="entry name" value="ASTACIN"/>
    <property type="match status" value="1"/>
</dbReference>
<dbReference type="PANTHER" id="PTHR10127:SF896">
    <property type="entry name" value="METALLOENDOPEPTIDASE"/>
    <property type="match status" value="1"/>
</dbReference>
<feature type="compositionally biased region" description="Low complexity" evidence="13">
    <location>
        <begin position="288"/>
        <end position="321"/>
    </location>
</feature>
<dbReference type="AlphaFoldDB" id="A0AAV7M0C3"/>
<comment type="caution">
    <text evidence="10">Lacks conserved residue(s) required for the propagation of feature annotation.</text>
</comment>
<evidence type="ECO:0000256" key="4">
    <source>
        <dbReference type="ARBA" id="ARBA00022737"/>
    </source>
</evidence>
<keyword evidence="4" id="KW-0677">Repeat</keyword>
<keyword evidence="6 11" id="KW-0862">Zinc</keyword>
<dbReference type="FunFam" id="2.60.120.290:FF:000003">
    <property type="entry name" value="Neuropilin"/>
    <property type="match status" value="1"/>
</dbReference>
<keyword evidence="1 11" id="KW-0645">Protease</keyword>
<protein>
    <recommendedName>
        <fullName evidence="12">Metalloendopeptidase</fullName>
        <ecNumber evidence="12">3.4.24.-</ecNumber>
    </recommendedName>
</protein>
<gene>
    <name evidence="16" type="ORF">NDU88_001181</name>
</gene>
<dbReference type="Pfam" id="PF00431">
    <property type="entry name" value="CUB"/>
    <property type="match status" value="1"/>
</dbReference>
<dbReference type="InterPro" id="IPR001506">
    <property type="entry name" value="Peptidase_M12A"/>
</dbReference>
<feature type="binding site" evidence="11">
    <location>
        <position position="169"/>
    </location>
    <ligand>
        <name>Zn(2+)</name>
        <dbReference type="ChEBI" id="CHEBI:29105"/>
        <note>catalytic</note>
    </ligand>
</feature>
<comment type="caution">
    <text evidence="16">The sequence shown here is derived from an EMBL/GenBank/DDBJ whole genome shotgun (WGS) entry which is preliminary data.</text>
</comment>
<feature type="binding site" evidence="11">
    <location>
        <position position="179"/>
    </location>
    <ligand>
        <name>Zn(2+)</name>
        <dbReference type="ChEBI" id="CHEBI:29105"/>
        <note>catalytic</note>
    </ligand>
</feature>
<proteinExistence type="predicted"/>
<dbReference type="EMBL" id="JANPWB010000014">
    <property type="protein sequence ID" value="KAJ1096032.1"/>
    <property type="molecule type" value="Genomic_DNA"/>
</dbReference>
<dbReference type="CDD" id="cd00041">
    <property type="entry name" value="CUB"/>
    <property type="match status" value="1"/>
</dbReference>
<dbReference type="SMART" id="SM00042">
    <property type="entry name" value="CUB"/>
    <property type="match status" value="1"/>
</dbReference>
<dbReference type="GO" id="GO:0008270">
    <property type="term" value="F:zinc ion binding"/>
    <property type="evidence" value="ECO:0007669"/>
    <property type="project" value="UniProtKB-UniRule"/>
</dbReference>
<evidence type="ECO:0000259" key="14">
    <source>
        <dbReference type="PROSITE" id="PS01180"/>
    </source>
</evidence>
<dbReference type="InterPro" id="IPR024079">
    <property type="entry name" value="MetalloPept_cat_dom_sf"/>
</dbReference>
<dbReference type="SMART" id="SM00235">
    <property type="entry name" value="ZnMc"/>
    <property type="match status" value="1"/>
</dbReference>
<feature type="active site" evidence="11">
    <location>
        <position position="170"/>
    </location>
</feature>
<evidence type="ECO:0000256" key="11">
    <source>
        <dbReference type="PROSITE-ProRule" id="PRU01211"/>
    </source>
</evidence>
<evidence type="ECO:0000256" key="5">
    <source>
        <dbReference type="ARBA" id="ARBA00022801"/>
    </source>
</evidence>
<evidence type="ECO:0000256" key="7">
    <source>
        <dbReference type="ARBA" id="ARBA00023049"/>
    </source>
</evidence>
<feature type="binding site" evidence="11">
    <location>
        <position position="173"/>
    </location>
    <ligand>
        <name>Zn(2+)</name>
        <dbReference type="ChEBI" id="CHEBI:29105"/>
        <note>catalytic</note>
    </ligand>
</feature>
<keyword evidence="7 11" id="KW-0482">Metalloprotease</keyword>
<feature type="region of interest" description="Disordered" evidence="13">
    <location>
        <begin position="281"/>
        <end position="321"/>
    </location>
</feature>
<dbReference type="InterPro" id="IPR000859">
    <property type="entry name" value="CUB_dom"/>
</dbReference>
<dbReference type="InterPro" id="IPR006026">
    <property type="entry name" value="Peptidase_Metallo"/>
</dbReference>
<feature type="domain" description="CUB" evidence="14">
    <location>
        <begin position="382"/>
        <end position="493"/>
    </location>
</feature>
<dbReference type="SUPFAM" id="SSF49854">
    <property type="entry name" value="Spermadhesin, CUB domain"/>
    <property type="match status" value="1"/>
</dbReference>
<dbReference type="PROSITE" id="PS01180">
    <property type="entry name" value="CUB"/>
    <property type="match status" value="1"/>
</dbReference>
<dbReference type="GO" id="GO:0006508">
    <property type="term" value="P:proteolysis"/>
    <property type="evidence" value="ECO:0007669"/>
    <property type="project" value="UniProtKB-KW"/>
</dbReference>
<evidence type="ECO:0000259" key="15">
    <source>
        <dbReference type="PROSITE" id="PS51864"/>
    </source>
</evidence>
<accession>A0AAV7M0C3</accession>
<comment type="cofactor">
    <cofactor evidence="11 12">
        <name>Zn(2+)</name>
        <dbReference type="ChEBI" id="CHEBI:29105"/>
    </cofactor>
    <text evidence="11 12">Binds 1 zinc ion per subunit.</text>
</comment>
<evidence type="ECO:0000256" key="8">
    <source>
        <dbReference type="ARBA" id="ARBA00023157"/>
    </source>
</evidence>
<dbReference type="FunFam" id="3.40.390.10:FF:000065">
    <property type="entry name" value="Metalloendopeptidase"/>
    <property type="match status" value="1"/>
</dbReference>
<evidence type="ECO:0000256" key="13">
    <source>
        <dbReference type="SAM" id="MobiDB-lite"/>
    </source>
</evidence>
<evidence type="ECO:0000256" key="6">
    <source>
        <dbReference type="ARBA" id="ARBA00022833"/>
    </source>
</evidence>
<keyword evidence="9" id="KW-0325">Glycoprotein</keyword>
<keyword evidence="5 11" id="KW-0378">Hydrolase</keyword>
<evidence type="ECO:0000256" key="2">
    <source>
        <dbReference type="ARBA" id="ARBA00022723"/>
    </source>
</evidence>
<dbReference type="PRINTS" id="PR00480">
    <property type="entry name" value="ASTACIN"/>
</dbReference>
<dbReference type="EC" id="3.4.24.-" evidence="12"/>
<evidence type="ECO:0000256" key="3">
    <source>
        <dbReference type="ARBA" id="ARBA00022729"/>
    </source>
</evidence>
<dbReference type="Gene3D" id="3.40.390.10">
    <property type="entry name" value="Collagenase (Catalytic Domain)"/>
    <property type="match status" value="1"/>
</dbReference>
<dbReference type="SUPFAM" id="SSF55486">
    <property type="entry name" value="Metalloproteases ('zincins'), catalytic domain"/>
    <property type="match status" value="1"/>
</dbReference>
<evidence type="ECO:0000256" key="9">
    <source>
        <dbReference type="ARBA" id="ARBA00023180"/>
    </source>
</evidence>
<evidence type="ECO:0000256" key="1">
    <source>
        <dbReference type="ARBA" id="ARBA00022670"/>
    </source>
</evidence>
<evidence type="ECO:0000313" key="16">
    <source>
        <dbReference type="EMBL" id="KAJ1096032.1"/>
    </source>
</evidence>